<evidence type="ECO:0000256" key="6">
    <source>
        <dbReference type="ARBA" id="ARBA00022723"/>
    </source>
</evidence>
<dbReference type="GO" id="GO:0006979">
    <property type="term" value="P:response to oxidative stress"/>
    <property type="evidence" value="ECO:0007669"/>
    <property type="project" value="UniProtKB-ARBA"/>
</dbReference>
<keyword evidence="9 13" id="KW-0408">Iron</keyword>
<dbReference type="AlphaFoldDB" id="A0A438GC59"/>
<evidence type="ECO:0000256" key="12">
    <source>
        <dbReference type="ARBA" id="ARBA00047990"/>
    </source>
</evidence>
<evidence type="ECO:0000256" key="10">
    <source>
        <dbReference type="ARBA" id="ARBA00025111"/>
    </source>
</evidence>
<dbReference type="Proteomes" id="UP000288805">
    <property type="component" value="Unassembled WGS sequence"/>
</dbReference>
<evidence type="ECO:0000313" key="17">
    <source>
        <dbReference type="Proteomes" id="UP000288805"/>
    </source>
</evidence>
<dbReference type="PANTHER" id="PTHR11431:SF107">
    <property type="entry name" value="FERRITIN"/>
    <property type="match status" value="1"/>
</dbReference>
<evidence type="ECO:0000256" key="11">
    <source>
        <dbReference type="ARBA" id="ARBA00026060"/>
    </source>
</evidence>
<feature type="binding site" evidence="13">
    <location>
        <position position="375"/>
    </location>
    <ligand>
        <name>Fe cation</name>
        <dbReference type="ChEBI" id="CHEBI:24875"/>
        <label>1</label>
    </ligand>
</feature>
<comment type="function">
    <text evidence="10">Stores iron in a soluble, non-toxic, readily available form. Important for iron homeostasis. Has ferroxidase activity. Iron is taken up in the ferrous form and deposited as ferric hydroxides after oxidation.</text>
</comment>
<keyword evidence="4" id="KW-0150">Chloroplast</keyword>
<comment type="catalytic activity">
    <reaction evidence="12 14">
        <text>4 Fe(2+) + O2 + 4 H(+) = 4 Fe(3+) + 2 H2O</text>
        <dbReference type="Rhea" id="RHEA:11148"/>
        <dbReference type="ChEBI" id="CHEBI:15377"/>
        <dbReference type="ChEBI" id="CHEBI:15378"/>
        <dbReference type="ChEBI" id="CHEBI:15379"/>
        <dbReference type="ChEBI" id="CHEBI:29033"/>
        <dbReference type="ChEBI" id="CHEBI:29034"/>
        <dbReference type="EC" id="1.16.3.1"/>
    </reaction>
</comment>
<feature type="domain" description="Ferritin-like diiron" evidence="15">
    <location>
        <begin position="240"/>
        <end position="393"/>
    </location>
</feature>
<dbReference type="InterPro" id="IPR001519">
    <property type="entry name" value="Ferritin"/>
</dbReference>
<dbReference type="GO" id="GO:0008199">
    <property type="term" value="F:ferric iron binding"/>
    <property type="evidence" value="ECO:0007669"/>
    <property type="project" value="InterPro"/>
</dbReference>
<accession>A0A438GC59</accession>
<reference evidence="16 17" key="1">
    <citation type="journal article" date="2018" name="PLoS Genet.">
        <title>Population sequencing reveals clonal diversity and ancestral inbreeding in the grapevine cultivar Chardonnay.</title>
        <authorList>
            <person name="Roach M.J."/>
            <person name="Johnson D.L."/>
            <person name="Bohlmann J."/>
            <person name="van Vuuren H.J."/>
            <person name="Jones S.J."/>
            <person name="Pretorius I.S."/>
            <person name="Schmidt S.A."/>
            <person name="Borneman A.R."/>
        </authorList>
    </citation>
    <scope>NUCLEOTIDE SEQUENCE [LARGE SCALE GENOMIC DNA]</scope>
    <source>
        <strain evidence="17">cv. Chardonnay</strain>
        <tissue evidence="16">Leaf</tissue>
    </source>
</reference>
<name>A0A438GC59_VITVI</name>
<dbReference type="EMBL" id="QGNW01000483">
    <property type="protein sequence ID" value="RVW69771.1"/>
    <property type="molecule type" value="Genomic_DNA"/>
</dbReference>
<dbReference type="PROSITE" id="PS50905">
    <property type="entry name" value="FERRITIN_LIKE"/>
    <property type="match status" value="1"/>
</dbReference>
<evidence type="ECO:0000256" key="2">
    <source>
        <dbReference type="ARBA" id="ARBA00007513"/>
    </source>
</evidence>
<feature type="binding site" evidence="13">
    <location>
        <position position="257"/>
    </location>
    <ligand>
        <name>Fe cation</name>
        <dbReference type="ChEBI" id="CHEBI:24875"/>
        <label>1</label>
    </ligand>
</feature>
<evidence type="ECO:0000256" key="9">
    <source>
        <dbReference type="ARBA" id="ARBA00023004"/>
    </source>
</evidence>
<dbReference type="GO" id="GO:0004322">
    <property type="term" value="F:ferroxidase activity"/>
    <property type="evidence" value="ECO:0007669"/>
    <property type="project" value="UniProtKB-EC"/>
</dbReference>
<dbReference type="CDD" id="cd01056">
    <property type="entry name" value="Euk_Ferritin"/>
    <property type="match status" value="1"/>
</dbReference>
<dbReference type="GO" id="GO:0009507">
    <property type="term" value="C:chloroplast"/>
    <property type="evidence" value="ECO:0007669"/>
    <property type="project" value="UniProtKB-SubCell"/>
</dbReference>
<dbReference type="FunFam" id="1.20.1260.10:FF:000006">
    <property type="entry name" value="Ferritin"/>
    <property type="match status" value="1"/>
</dbReference>
<dbReference type="PROSITE" id="PS00204">
    <property type="entry name" value="FERRITIN_2"/>
    <property type="match status" value="1"/>
</dbReference>
<evidence type="ECO:0000259" key="15">
    <source>
        <dbReference type="PROSITE" id="PS50905"/>
    </source>
</evidence>
<dbReference type="GO" id="GO:0006879">
    <property type="term" value="P:intracellular iron ion homeostasis"/>
    <property type="evidence" value="ECO:0007669"/>
    <property type="project" value="UniProtKB-KW"/>
</dbReference>
<evidence type="ECO:0000313" key="16">
    <source>
        <dbReference type="EMBL" id="RVW69771.1"/>
    </source>
</evidence>
<dbReference type="GO" id="GO:0006826">
    <property type="term" value="P:iron ion transport"/>
    <property type="evidence" value="ECO:0007669"/>
    <property type="project" value="InterPro"/>
</dbReference>
<evidence type="ECO:0000256" key="4">
    <source>
        <dbReference type="ARBA" id="ARBA00022528"/>
    </source>
</evidence>
<feature type="binding site" evidence="13">
    <location>
        <position position="341"/>
    </location>
    <ligand>
        <name>Fe cation</name>
        <dbReference type="ChEBI" id="CHEBI:24875"/>
        <label>1</label>
    </ligand>
</feature>
<feature type="binding site" evidence="13">
    <location>
        <position position="295"/>
    </location>
    <ligand>
        <name>Fe cation</name>
        <dbReference type="ChEBI" id="CHEBI:24875"/>
        <label>1</label>
    </ligand>
</feature>
<dbReference type="InterPro" id="IPR009078">
    <property type="entry name" value="Ferritin-like_SF"/>
</dbReference>
<keyword evidence="5" id="KW-0934">Plastid</keyword>
<protein>
    <recommendedName>
        <fullName evidence="14">Ferritin</fullName>
        <ecNumber evidence="14">1.16.3.1</ecNumber>
    </recommendedName>
</protein>
<dbReference type="InterPro" id="IPR008331">
    <property type="entry name" value="Ferritin_DPS_dom"/>
</dbReference>
<comment type="function">
    <text evidence="14">Stores iron in a soluble, non-toxic, readily available form. Important for iron homeostasis. Iron is taken up in the ferrous form and deposited as ferric hydroxides after oxidation.</text>
</comment>
<comment type="subcellular location">
    <subcellularLocation>
        <location evidence="1">Plastid</location>
        <location evidence="1">Chloroplast</location>
    </subcellularLocation>
</comment>
<comment type="subunit">
    <text evidence="11">Oligomer of 24 subunits. There are two types of subunits: L (light) chain and H (heavy) chain. The major chain can be light or heavy, depending on the species and tissue type. The functional molecule forms a roughly spherical shell with a diameter of 12 nm and contains a central cavity into which the insoluble mineral iron core is deposited.</text>
</comment>
<evidence type="ECO:0000256" key="7">
    <source>
        <dbReference type="ARBA" id="ARBA00022946"/>
    </source>
</evidence>
<evidence type="ECO:0000256" key="5">
    <source>
        <dbReference type="ARBA" id="ARBA00022640"/>
    </source>
</evidence>
<feature type="binding site" evidence="13">
    <location>
        <position position="292"/>
    </location>
    <ligand>
        <name>Fe cation</name>
        <dbReference type="ChEBI" id="CHEBI:24875"/>
        <label>1</label>
    </ligand>
</feature>
<evidence type="ECO:0000256" key="3">
    <source>
        <dbReference type="ARBA" id="ARBA00022434"/>
    </source>
</evidence>
<dbReference type="Pfam" id="PF00210">
    <property type="entry name" value="Ferritin"/>
    <property type="match status" value="1"/>
</dbReference>
<comment type="caution">
    <text evidence="16">The sequence shown here is derived from an EMBL/GenBank/DDBJ whole genome shotgun (WGS) entry which is preliminary data.</text>
</comment>
<keyword evidence="8 14" id="KW-0560">Oxidoreductase</keyword>
<evidence type="ECO:0000256" key="1">
    <source>
        <dbReference type="ARBA" id="ARBA00004229"/>
    </source>
</evidence>
<evidence type="ECO:0000256" key="13">
    <source>
        <dbReference type="PIRSR" id="PIRSR601519-1"/>
    </source>
</evidence>
<dbReference type="InterPro" id="IPR012347">
    <property type="entry name" value="Ferritin-like"/>
</dbReference>
<evidence type="ECO:0000256" key="8">
    <source>
        <dbReference type="ARBA" id="ARBA00023002"/>
    </source>
</evidence>
<organism evidence="16 17">
    <name type="scientific">Vitis vinifera</name>
    <name type="common">Grape</name>
    <dbReference type="NCBI Taxonomy" id="29760"/>
    <lineage>
        <taxon>Eukaryota</taxon>
        <taxon>Viridiplantae</taxon>
        <taxon>Streptophyta</taxon>
        <taxon>Embryophyta</taxon>
        <taxon>Tracheophyta</taxon>
        <taxon>Spermatophyta</taxon>
        <taxon>Magnoliopsida</taxon>
        <taxon>eudicotyledons</taxon>
        <taxon>Gunneridae</taxon>
        <taxon>Pentapetalae</taxon>
        <taxon>rosids</taxon>
        <taxon>Vitales</taxon>
        <taxon>Vitaceae</taxon>
        <taxon>Viteae</taxon>
        <taxon>Vitis</taxon>
    </lineage>
</organism>
<dbReference type="SUPFAM" id="SSF47240">
    <property type="entry name" value="Ferritin-like"/>
    <property type="match status" value="1"/>
</dbReference>
<proteinExistence type="inferred from homology"/>
<dbReference type="Gene3D" id="1.20.1260.10">
    <property type="match status" value="1"/>
</dbReference>
<evidence type="ECO:0000256" key="14">
    <source>
        <dbReference type="RuleBase" id="RU361145"/>
    </source>
</evidence>
<keyword evidence="7" id="KW-0809">Transit peptide</keyword>
<dbReference type="PANTHER" id="PTHR11431">
    <property type="entry name" value="FERRITIN"/>
    <property type="match status" value="1"/>
</dbReference>
<sequence>MEDKEKPRVEDRLLNNLIFGQIPWASWINHELATRPLHVVQPPPSTSVLILRSKMSPIRMELSHRELILYHQPLHHFTSHLHLSHLFFISVMELAMLVGGVSAVSLSGSSGEGLGSPLFGSFSSSSSCTSRWLRRRGNNGLVVRGSGERSNELSTSRVVFQPFEELKKEDFLVPISPQHSLARQGYSEECEAAINEQIKGLWWKRQWDHHGEVSVFKPCKVVSSVRTEQFSLSCLSGFPGKDNGTLGVIAANLKLVEYNVSYVYHSMFAYFDRDNIALTGLAKFFKESSEEERQHAEKLMEYQNKRGGKVKLHPILMTPSEFDHAEKGDALYSMELALSLEKLTNEKLLLLHSVADRNNDPQLTDFIESEFLTEQVEAIKKISEYVAQLRRVGKGHGVWHFDQMLLEEGGAA</sequence>
<dbReference type="InterPro" id="IPR014034">
    <property type="entry name" value="Ferritin_CS"/>
</dbReference>
<dbReference type="EC" id="1.16.3.1" evidence="14"/>
<keyword evidence="3 14" id="KW-0409">Iron storage</keyword>
<comment type="similarity">
    <text evidence="2 14">Belongs to the ferritin family.</text>
</comment>
<keyword evidence="6 13" id="KW-0479">Metal-binding</keyword>
<gene>
    <name evidence="16" type="primary">FER2_1</name>
    <name evidence="16" type="ORF">CK203_063567</name>
</gene>
<dbReference type="InterPro" id="IPR009040">
    <property type="entry name" value="Ferritin-like_diiron"/>
</dbReference>